<dbReference type="PANTHER" id="PTHR13539:SF3">
    <property type="entry name" value="CALMODULIN-LYSINE N-METHYLTRANSFERASE"/>
    <property type="match status" value="1"/>
</dbReference>
<evidence type="ECO:0000256" key="4">
    <source>
        <dbReference type="ARBA" id="ARBA00022490"/>
    </source>
</evidence>
<dbReference type="EMBL" id="CP139487">
    <property type="protein sequence ID" value="WPU67114.1"/>
    <property type="molecule type" value="Genomic_DNA"/>
</dbReference>
<dbReference type="Proteomes" id="UP001324634">
    <property type="component" value="Chromosome"/>
</dbReference>
<keyword evidence="8" id="KW-1185">Reference proteome</keyword>
<reference evidence="7 8" key="1">
    <citation type="submission" date="2023-11" db="EMBL/GenBank/DDBJ databases">
        <title>Peredibacter starrii A3.12.</title>
        <authorList>
            <person name="Mitchell R.J."/>
        </authorList>
    </citation>
    <scope>NUCLEOTIDE SEQUENCE [LARGE SCALE GENOMIC DNA]</scope>
    <source>
        <strain evidence="7 8">A3.12</strain>
    </source>
</reference>
<dbReference type="PANTHER" id="PTHR13539">
    <property type="entry name" value="CALMODULIN-LYSINE N-METHYLTRANSFERASE"/>
    <property type="match status" value="1"/>
</dbReference>
<evidence type="ECO:0000256" key="6">
    <source>
        <dbReference type="ARBA" id="ARBA00022679"/>
    </source>
</evidence>
<evidence type="ECO:0000256" key="2">
    <source>
        <dbReference type="ARBA" id="ARBA00011914"/>
    </source>
</evidence>
<comment type="subcellular location">
    <subcellularLocation>
        <location evidence="1">Cytoplasm</location>
    </subcellularLocation>
</comment>
<keyword evidence="4" id="KW-0963">Cytoplasm</keyword>
<dbReference type="InterPro" id="IPR019410">
    <property type="entry name" value="Methyltransf_16"/>
</dbReference>
<dbReference type="SUPFAM" id="SSF53335">
    <property type="entry name" value="S-adenosyl-L-methionine-dependent methyltransferases"/>
    <property type="match status" value="1"/>
</dbReference>
<gene>
    <name evidence="7" type="ORF">SOO65_10145</name>
</gene>
<dbReference type="KEGG" id="psti:SOO65_10145"/>
<protein>
    <recommendedName>
        <fullName evidence="3">Calmodulin-lysine N-methyltransferase</fullName>
        <ecNumber evidence="2">2.1.1.60</ecNumber>
    </recommendedName>
</protein>
<evidence type="ECO:0000256" key="3">
    <source>
        <dbReference type="ARBA" id="ARBA00020594"/>
    </source>
</evidence>
<dbReference type="GO" id="GO:0032259">
    <property type="term" value="P:methylation"/>
    <property type="evidence" value="ECO:0007669"/>
    <property type="project" value="UniProtKB-KW"/>
</dbReference>
<organism evidence="7 8">
    <name type="scientific">Peredibacter starrii</name>
    <dbReference type="NCBI Taxonomy" id="28202"/>
    <lineage>
        <taxon>Bacteria</taxon>
        <taxon>Pseudomonadati</taxon>
        <taxon>Bdellovibrionota</taxon>
        <taxon>Bacteriovoracia</taxon>
        <taxon>Bacteriovoracales</taxon>
        <taxon>Bacteriovoracaceae</taxon>
        <taxon>Peredibacter</taxon>
    </lineage>
</organism>
<proteinExistence type="predicted"/>
<evidence type="ECO:0000256" key="1">
    <source>
        <dbReference type="ARBA" id="ARBA00004496"/>
    </source>
</evidence>
<dbReference type="GO" id="GO:0005737">
    <property type="term" value="C:cytoplasm"/>
    <property type="evidence" value="ECO:0007669"/>
    <property type="project" value="UniProtKB-SubCell"/>
</dbReference>
<dbReference type="Gene3D" id="3.40.50.150">
    <property type="entry name" value="Vaccinia Virus protein VP39"/>
    <property type="match status" value="1"/>
</dbReference>
<evidence type="ECO:0000313" key="7">
    <source>
        <dbReference type="EMBL" id="WPU67114.1"/>
    </source>
</evidence>
<dbReference type="Pfam" id="PF10294">
    <property type="entry name" value="Methyltransf_16"/>
    <property type="match status" value="1"/>
</dbReference>
<dbReference type="RefSeq" id="WP_321399986.1">
    <property type="nucleotide sequence ID" value="NZ_CP139487.1"/>
</dbReference>
<accession>A0AAX4HUQ7</accession>
<name>A0AAX4HUQ7_9BACT</name>
<dbReference type="EC" id="2.1.1.60" evidence="2"/>
<dbReference type="CDD" id="cd02440">
    <property type="entry name" value="AdoMet_MTases"/>
    <property type="match status" value="1"/>
</dbReference>
<evidence type="ECO:0000313" key="8">
    <source>
        <dbReference type="Proteomes" id="UP001324634"/>
    </source>
</evidence>
<keyword evidence="6" id="KW-0808">Transferase</keyword>
<dbReference type="AlphaFoldDB" id="A0AAX4HUQ7"/>
<keyword evidence="5 7" id="KW-0489">Methyltransferase</keyword>
<sequence length="220" mass="25068">MRTIKMKYPTQIRQRTINGKLYVMEAIRDLDEAIDLICEAMTPEEQLDPFAEDLCPYFGILWPAAEALAQYIGERPQLVKNKTVLELGCGLGFPALVASHAGGKVLATDFHPDVEEYFQRNCRHSSVQCDYMRLNWREESSVGQFDVVMGSDVLYESKHPKEVARGLIRYARPGGKIILSDPGRSYLQQFMNAMNDEGHKEEIVTLTIDQKEVFVIEYTV</sequence>
<dbReference type="GO" id="GO:0018025">
    <property type="term" value="F:calmodulin-lysine N-methyltransferase activity"/>
    <property type="evidence" value="ECO:0007669"/>
    <property type="project" value="UniProtKB-EC"/>
</dbReference>
<evidence type="ECO:0000256" key="5">
    <source>
        <dbReference type="ARBA" id="ARBA00022603"/>
    </source>
</evidence>
<dbReference type="InterPro" id="IPR025800">
    <property type="entry name" value="CaM-Lys-N-MeTrfase"/>
</dbReference>
<dbReference type="InterPro" id="IPR029063">
    <property type="entry name" value="SAM-dependent_MTases_sf"/>
</dbReference>